<evidence type="ECO:0000259" key="2">
    <source>
        <dbReference type="Pfam" id="PF01266"/>
    </source>
</evidence>
<evidence type="ECO:0000313" key="4">
    <source>
        <dbReference type="Proteomes" id="UP000786693"/>
    </source>
</evidence>
<dbReference type="Proteomes" id="UP000786693">
    <property type="component" value="Unassembled WGS sequence"/>
</dbReference>
<proteinExistence type="predicted"/>
<dbReference type="SUPFAM" id="SSF54373">
    <property type="entry name" value="FAD-linked reductases, C-terminal domain"/>
    <property type="match status" value="1"/>
</dbReference>
<dbReference type="Pfam" id="PF01266">
    <property type="entry name" value="DAO"/>
    <property type="match status" value="1"/>
</dbReference>
<dbReference type="Gene3D" id="3.50.50.60">
    <property type="entry name" value="FAD/NAD(P)-binding domain"/>
    <property type="match status" value="2"/>
</dbReference>
<dbReference type="RefSeq" id="WP_220748682.1">
    <property type="nucleotide sequence ID" value="NZ_BPFH01000003.1"/>
</dbReference>
<keyword evidence="4" id="KW-1185">Reference proteome</keyword>
<reference evidence="3 4" key="1">
    <citation type="submission" date="2021-05" db="EMBL/GenBank/DDBJ databases">
        <title>Bacteria Genome sequencing.</title>
        <authorList>
            <person name="Takabe Y."/>
            <person name="Nakajima Y."/>
            <person name="Suzuki S."/>
            <person name="Shiozaki T."/>
        </authorList>
    </citation>
    <scope>NUCLEOTIDE SEQUENCE [LARGE SCALE GENOMIC DNA]</scope>
    <source>
        <strain evidence="3 4">AI_62</strain>
    </source>
</reference>
<dbReference type="PANTHER" id="PTHR13847:SF289">
    <property type="entry name" value="GLYCINE OXIDASE"/>
    <property type="match status" value="1"/>
</dbReference>
<keyword evidence="1" id="KW-0560">Oxidoreductase</keyword>
<dbReference type="SUPFAM" id="SSF51905">
    <property type="entry name" value="FAD/NAD(P)-binding domain"/>
    <property type="match status" value="1"/>
</dbReference>
<dbReference type="PANTHER" id="PTHR13847">
    <property type="entry name" value="SARCOSINE DEHYDROGENASE-RELATED"/>
    <property type="match status" value="1"/>
</dbReference>
<evidence type="ECO:0000256" key="1">
    <source>
        <dbReference type="ARBA" id="ARBA00023002"/>
    </source>
</evidence>
<sequence length="420" mass="44949">MLSPDTTPRVTVLGAGIVGICTALSLAERGVPVRVIDRGPPGQATSFGNAGVISPWSIIPQAVPGIWRQIPGLMLGRYRPLAVRPAAWPRMVPWGLRFLRNATEQKLRQSCDAMQILCGPSIDLYRRHLAGTGHAGLVVDSCYVHAFRNSSRADLSALDYALRVEKGAACEVIDGPAVTRLEPALGSQFNAAIVIHNQARALSPGKLSEVLAEKATGLGVEFISDSITAVERATPGWRIVCDGETYHASQVVLALGAWSLDILRPLGIQVPLMAERGYHIECPTPGVTLTNSIMDMDAKVVASSMQDGVRVAGQAEFGDPSAPPSPRRKPHLERLAQAMMPQLNVADARLWVGARPSLPDSLPMLGPVADQPGLFLNFGHSHYGLMMAPKSGELLADTLVGRMPNVDLSTYAVDRFEVAS</sequence>
<organism evidence="3 4">
    <name type="scientific">Jannaschia pagri</name>
    <dbReference type="NCBI Taxonomy" id="2829797"/>
    <lineage>
        <taxon>Bacteria</taxon>
        <taxon>Pseudomonadati</taxon>
        <taxon>Pseudomonadota</taxon>
        <taxon>Alphaproteobacteria</taxon>
        <taxon>Rhodobacterales</taxon>
        <taxon>Roseobacteraceae</taxon>
        <taxon>Jannaschia</taxon>
    </lineage>
</organism>
<evidence type="ECO:0000313" key="3">
    <source>
        <dbReference type="EMBL" id="GIT95173.1"/>
    </source>
</evidence>
<dbReference type="EMBL" id="BPFH01000003">
    <property type="protein sequence ID" value="GIT95173.1"/>
    <property type="molecule type" value="Genomic_DNA"/>
</dbReference>
<dbReference type="Gene3D" id="3.30.9.10">
    <property type="entry name" value="D-Amino Acid Oxidase, subunit A, domain 2"/>
    <property type="match status" value="1"/>
</dbReference>
<dbReference type="InterPro" id="IPR036188">
    <property type="entry name" value="FAD/NAD-bd_sf"/>
</dbReference>
<name>A0ABQ4NL81_9RHOB</name>
<dbReference type="InterPro" id="IPR006076">
    <property type="entry name" value="FAD-dep_OxRdtase"/>
</dbReference>
<comment type="caution">
    <text evidence="3">The sequence shown here is derived from an EMBL/GenBank/DDBJ whole genome shotgun (WGS) entry which is preliminary data.</text>
</comment>
<protein>
    <submittedName>
        <fullName evidence="3">FAD-dependent oxidoreductase</fullName>
    </submittedName>
</protein>
<accession>A0ABQ4NL81</accession>
<feature type="domain" description="FAD dependent oxidoreductase" evidence="2">
    <location>
        <begin position="9"/>
        <end position="397"/>
    </location>
</feature>
<gene>
    <name evidence="3" type="ORF">JANAI62_17960</name>
</gene>